<evidence type="ECO:0000313" key="4">
    <source>
        <dbReference type="Proteomes" id="UP001217089"/>
    </source>
</evidence>
<dbReference type="Proteomes" id="UP001217089">
    <property type="component" value="Unassembled WGS sequence"/>
</dbReference>
<dbReference type="Pfam" id="PF18139">
    <property type="entry name" value="LSDAT_euk"/>
    <property type="match status" value="1"/>
</dbReference>
<reference evidence="3 4" key="1">
    <citation type="submission" date="2022-12" db="EMBL/GenBank/DDBJ databases">
        <title>Chromosome-level genome of Tegillarca granosa.</title>
        <authorList>
            <person name="Kim J."/>
        </authorList>
    </citation>
    <scope>NUCLEOTIDE SEQUENCE [LARGE SCALE GENOMIC DNA]</scope>
    <source>
        <strain evidence="3">Teg-2019</strain>
        <tissue evidence="3">Adductor muscle</tissue>
    </source>
</reference>
<feature type="compositionally biased region" description="Basic residues" evidence="1">
    <location>
        <begin position="98"/>
        <end position="107"/>
    </location>
</feature>
<feature type="region of interest" description="Disordered" evidence="1">
    <location>
        <begin position="50"/>
        <end position="118"/>
    </location>
</feature>
<sequence length="323" mass="35803">MNGFSDEKGFGDPPPEPVRRELSDAYLESLSRTPRYERCNTYDEMLEKVAEGDPFHGEYKPSDKPKRAHQHKSKKKDENLSGNVDPSISGDIIDDVVKKKHKKKKKKESSPTREITPKRKVNPVFEVVDADAASVKSTGTYVLEKRDLDNSQTDSKPPSIIQETETFVRTSRGSTSQVASGLGRRRTKLGIDKGASRFSGLFPAVYSQQDVAKIPGREIPIDHNHTHFLLVDDGSIGNHSAQGAFKANLEQFISSQVYMQTADSKCQDVNVPVVTILIEGGIKSISNTYESVKRNTPVLILEGSGRACEYVAYAYKLTVNPSK</sequence>
<dbReference type="InterPro" id="IPR050927">
    <property type="entry name" value="TRPM"/>
</dbReference>
<keyword evidence="4" id="KW-1185">Reference proteome</keyword>
<feature type="compositionally biased region" description="Basic and acidic residues" evidence="1">
    <location>
        <begin position="108"/>
        <end position="117"/>
    </location>
</feature>
<feature type="compositionally biased region" description="Basic and acidic residues" evidence="1">
    <location>
        <begin position="1"/>
        <end position="10"/>
    </location>
</feature>
<proteinExistence type="predicted"/>
<gene>
    <name evidence="3" type="ORF">KUTeg_004129</name>
</gene>
<name>A0ABQ9FP35_TEGGR</name>
<protein>
    <recommendedName>
        <fullName evidence="2">TRPM SLOG domain-containing protein</fullName>
    </recommendedName>
</protein>
<comment type="caution">
    <text evidence="3">The sequence shown here is derived from an EMBL/GenBank/DDBJ whole genome shotgun (WGS) entry which is preliminary data.</text>
</comment>
<organism evidence="3 4">
    <name type="scientific">Tegillarca granosa</name>
    <name type="common">Malaysian cockle</name>
    <name type="synonym">Anadara granosa</name>
    <dbReference type="NCBI Taxonomy" id="220873"/>
    <lineage>
        <taxon>Eukaryota</taxon>
        <taxon>Metazoa</taxon>
        <taxon>Spiralia</taxon>
        <taxon>Lophotrochozoa</taxon>
        <taxon>Mollusca</taxon>
        <taxon>Bivalvia</taxon>
        <taxon>Autobranchia</taxon>
        <taxon>Pteriomorphia</taxon>
        <taxon>Arcoida</taxon>
        <taxon>Arcoidea</taxon>
        <taxon>Arcidae</taxon>
        <taxon>Tegillarca</taxon>
    </lineage>
</organism>
<dbReference type="PANTHER" id="PTHR13800">
    <property type="entry name" value="TRANSIENT RECEPTOR POTENTIAL CATION CHANNEL, SUBFAMILY M, MEMBER 6"/>
    <property type="match status" value="1"/>
</dbReference>
<evidence type="ECO:0000256" key="1">
    <source>
        <dbReference type="SAM" id="MobiDB-lite"/>
    </source>
</evidence>
<dbReference type="InterPro" id="IPR041491">
    <property type="entry name" value="TRPM_SLOG"/>
</dbReference>
<feature type="compositionally biased region" description="Basic and acidic residues" evidence="1">
    <location>
        <begin position="50"/>
        <end position="65"/>
    </location>
</feature>
<accession>A0ABQ9FP35</accession>
<feature type="domain" description="TRPM SLOG" evidence="2">
    <location>
        <begin position="209"/>
        <end position="320"/>
    </location>
</feature>
<feature type="region of interest" description="Disordered" evidence="1">
    <location>
        <begin position="1"/>
        <end position="20"/>
    </location>
</feature>
<evidence type="ECO:0000259" key="2">
    <source>
        <dbReference type="Pfam" id="PF18139"/>
    </source>
</evidence>
<evidence type="ECO:0000313" key="3">
    <source>
        <dbReference type="EMBL" id="KAJ8319038.1"/>
    </source>
</evidence>
<dbReference type="PANTHER" id="PTHR13800:SF12">
    <property type="entry name" value="TRANSIENT RECEPTOR POTENTIAL CATION CHANNEL SUBFAMILY M MEMBER-LIKE 2"/>
    <property type="match status" value="1"/>
</dbReference>
<dbReference type="EMBL" id="JARBDR010000214">
    <property type="protein sequence ID" value="KAJ8319038.1"/>
    <property type="molecule type" value="Genomic_DNA"/>
</dbReference>